<name>A0A068SQW2_NEOGA</name>
<evidence type="ECO:0000313" key="3">
    <source>
        <dbReference type="Proteomes" id="UP000028181"/>
    </source>
</evidence>
<dbReference type="GeneID" id="24258212"/>
<protein>
    <submittedName>
        <fullName evidence="2">Uncharacterized protein</fullName>
    </submittedName>
</protein>
<dbReference type="OrthoDB" id="8421262at2"/>
<dbReference type="KEGG" id="ngg:RG540_CH19870"/>
<feature type="region of interest" description="Disordered" evidence="1">
    <location>
        <begin position="89"/>
        <end position="110"/>
    </location>
</feature>
<dbReference type="EMBL" id="HG938353">
    <property type="protein sequence ID" value="CDN48156.1"/>
    <property type="molecule type" value="Genomic_DNA"/>
</dbReference>
<reference evidence="3" key="1">
    <citation type="journal article" date="2014" name="BMC Genomics">
        <title>Genome sequencing of two Neorhizobium galegae strains reveals a noeT gene responsible for the unusual acetylation of the nodulation factors.</title>
        <authorList>
            <person name="Osterman J."/>
            <person name="Marsh J."/>
            <person name="Laine P.K."/>
            <person name="Zeng Z."/>
            <person name="Alatalo E."/>
            <person name="Sullivan J.T."/>
            <person name="Young J.P."/>
            <person name="Thomas-Oates J."/>
            <person name="Paulin L."/>
            <person name="Lindstrom K."/>
        </authorList>
    </citation>
    <scope>NUCLEOTIDE SEQUENCE [LARGE SCALE GENOMIC DNA]</scope>
    <source>
        <strain evidence="3">HAMBI 540</strain>
    </source>
</reference>
<evidence type="ECO:0000313" key="2">
    <source>
        <dbReference type="EMBL" id="CDN48156.1"/>
    </source>
</evidence>
<keyword evidence="3" id="KW-1185">Reference proteome</keyword>
<feature type="compositionally biased region" description="Basic and acidic residues" evidence="1">
    <location>
        <begin position="98"/>
        <end position="110"/>
    </location>
</feature>
<organism evidence="2 3">
    <name type="scientific">Neorhizobium galegae bv. orientalis str. HAMBI 540</name>
    <dbReference type="NCBI Taxonomy" id="1028800"/>
    <lineage>
        <taxon>Bacteria</taxon>
        <taxon>Pseudomonadati</taxon>
        <taxon>Pseudomonadota</taxon>
        <taxon>Alphaproteobacteria</taxon>
        <taxon>Hyphomicrobiales</taxon>
        <taxon>Rhizobiaceae</taxon>
        <taxon>Rhizobium/Agrobacterium group</taxon>
        <taxon>Neorhizobium</taxon>
    </lineage>
</organism>
<accession>A0A068SQW2</accession>
<dbReference type="AlphaFoldDB" id="A0A068SQW2"/>
<feature type="compositionally biased region" description="Basic and acidic residues" evidence="1">
    <location>
        <begin position="42"/>
        <end position="53"/>
    </location>
</feature>
<proteinExistence type="predicted"/>
<feature type="compositionally biased region" description="Low complexity" evidence="1">
    <location>
        <begin position="8"/>
        <end position="23"/>
    </location>
</feature>
<dbReference type="HOGENOM" id="CLU_2168269_0_0_5"/>
<feature type="region of interest" description="Disordered" evidence="1">
    <location>
        <begin position="1"/>
        <end position="53"/>
    </location>
</feature>
<dbReference type="RefSeq" id="WP_038587226.1">
    <property type="nucleotide sequence ID" value="NZ_HG938353.1"/>
</dbReference>
<gene>
    <name evidence="2" type="ORF">RG540_CH19870</name>
</gene>
<sequence length="110" mass="12184">MQQPPKDPVSASHPAVPSAASPVTPTFEAPSDRLPEKATNSHPHENDARAKYTQEDLVKNYGLSAQEAQRLIDRFGPFATELDFMLAGKGRPKKHRRQDMERSAEDIAFG</sequence>
<dbReference type="Proteomes" id="UP000028181">
    <property type="component" value="Chromosome I"/>
</dbReference>
<evidence type="ECO:0000256" key="1">
    <source>
        <dbReference type="SAM" id="MobiDB-lite"/>
    </source>
</evidence>
<dbReference type="PATRIC" id="fig|1028800.3.peg.2002"/>